<name>A0A5J4PRV3_9EUKA</name>
<protein>
    <recommendedName>
        <fullName evidence="3">Tyr recombinase domain-containing protein</fullName>
    </recommendedName>
</protein>
<dbReference type="EMBL" id="SNRW01049025">
    <property type="protein sequence ID" value="KAA6311912.1"/>
    <property type="molecule type" value="Genomic_DNA"/>
</dbReference>
<reference evidence="1 2" key="1">
    <citation type="submission" date="2019-03" db="EMBL/GenBank/DDBJ databases">
        <title>Single cell metagenomics reveals metabolic interactions within the superorganism composed of flagellate Streblomastix strix and complex community of Bacteroidetes bacteria on its surface.</title>
        <authorList>
            <person name="Treitli S.C."/>
            <person name="Kolisko M."/>
            <person name="Husnik F."/>
            <person name="Keeling P."/>
            <person name="Hampl V."/>
        </authorList>
    </citation>
    <scope>NUCLEOTIDE SEQUENCE [LARGE SCALE GENOMIC DNA]</scope>
    <source>
        <strain evidence="1">ST1C</strain>
    </source>
</reference>
<dbReference type="Proteomes" id="UP000324800">
    <property type="component" value="Unassembled WGS sequence"/>
</dbReference>
<evidence type="ECO:0008006" key="3">
    <source>
        <dbReference type="Google" id="ProtNLM"/>
    </source>
</evidence>
<evidence type="ECO:0000313" key="1">
    <source>
        <dbReference type="EMBL" id="KAA6311912.1"/>
    </source>
</evidence>
<comment type="caution">
    <text evidence="1">The sequence shown here is derived from an EMBL/GenBank/DDBJ whole genome shotgun (WGS) entry which is preliminary data.</text>
</comment>
<evidence type="ECO:0000313" key="2">
    <source>
        <dbReference type="Proteomes" id="UP000324800"/>
    </source>
</evidence>
<feature type="non-terminal residue" evidence="1">
    <location>
        <position position="185"/>
    </location>
</feature>
<accession>A0A5J4PRV3</accession>
<dbReference type="AlphaFoldDB" id="A0A5J4PRV3"/>
<organism evidence="1 2">
    <name type="scientific">Streblomastix strix</name>
    <dbReference type="NCBI Taxonomy" id="222440"/>
    <lineage>
        <taxon>Eukaryota</taxon>
        <taxon>Metamonada</taxon>
        <taxon>Preaxostyla</taxon>
        <taxon>Oxymonadida</taxon>
        <taxon>Streblomastigidae</taxon>
        <taxon>Streblomastix</taxon>
    </lineage>
</organism>
<sequence>GEQLYRQLAESTNLSQIAIDTLIADQNIEIWKKRRAGLTPLAKYTEEKGISIKDLLGIKPDIELVYALSWYKSRDRPKLQKQMKNMKMHCGVVLSQFSHKNDVNNSLLIKTFSNSERLQIQSKPRYPTIWNLQILFNYINTHQPLTSEEIQQTALAMIVAFCAARMTELVQMKVSEIVQEQLSIT</sequence>
<feature type="non-terminal residue" evidence="1">
    <location>
        <position position="1"/>
    </location>
</feature>
<proteinExistence type="predicted"/>
<gene>
    <name evidence="1" type="ORF">EZS28_056027</name>
</gene>